<dbReference type="Proteomes" id="UP001596392">
    <property type="component" value="Unassembled WGS sequence"/>
</dbReference>
<dbReference type="Gene3D" id="3.40.50.1820">
    <property type="entry name" value="alpha/beta hydrolase"/>
    <property type="match status" value="1"/>
</dbReference>
<gene>
    <name evidence="3" type="primary">fsxC</name>
    <name evidence="3" type="ORF">ACFQO7_16765</name>
</gene>
<evidence type="ECO:0000259" key="2">
    <source>
        <dbReference type="Pfam" id="PF12697"/>
    </source>
</evidence>
<dbReference type="PANTHER" id="PTHR37946:SF1">
    <property type="entry name" value="SLL1969 PROTEIN"/>
    <property type="match status" value="1"/>
</dbReference>
<dbReference type="PANTHER" id="PTHR37946">
    <property type="entry name" value="SLL1969 PROTEIN"/>
    <property type="match status" value="1"/>
</dbReference>
<name>A0ABW2GVV9_9ACTN</name>
<proteinExistence type="predicted"/>
<dbReference type="Pfam" id="PF12697">
    <property type="entry name" value="Abhydrolase_6"/>
    <property type="match status" value="1"/>
</dbReference>
<feature type="compositionally biased region" description="Pro residues" evidence="1">
    <location>
        <begin position="250"/>
        <end position="260"/>
    </location>
</feature>
<dbReference type="EMBL" id="JBHTAC010000015">
    <property type="protein sequence ID" value="MFC7244126.1"/>
    <property type="molecule type" value="Genomic_DNA"/>
</dbReference>
<protein>
    <submittedName>
        <fullName evidence="3">FxsC protein</fullName>
    </submittedName>
</protein>
<dbReference type="RefSeq" id="WP_376807191.1">
    <property type="nucleotide sequence ID" value="NZ_JBHTAC010000015.1"/>
</dbReference>
<feature type="domain" description="AB hydrolase-1" evidence="2">
    <location>
        <begin position="6"/>
        <end position="204"/>
    </location>
</feature>
<accession>A0ABW2GVV9</accession>
<keyword evidence="4" id="KW-1185">Reference proteome</keyword>
<evidence type="ECO:0000313" key="4">
    <source>
        <dbReference type="Proteomes" id="UP001596392"/>
    </source>
</evidence>
<dbReference type="SUPFAM" id="SSF53474">
    <property type="entry name" value="alpha/beta-Hydrolases"/>
    <property type="match status" value="1"/>
</dbReference>
<feature type="region of interest" description="Disordered" evidence="1">
    <location>
        <begin position="475"/>
        <end position="494"/>
    </location>
</feature>
<sequence length="494" mass="55372">MAAVAVFVHGLFSSARTWDTLEALFLADPDPIDVKRLPWNYPSPPVGRPLESIPSFNTLADSLWTFLETETDAEDRVCLVTHSQGGLIAQRLIVRMLKDGRGSEIQRIRSLVMFACPNDGSEFHLTLRRGFFRRHPQVQDLKPFHQEVQDTRHDLINRAVHATVVSESRCPITVWAYAGQTDRVVTPESAQSAFPKENVGVLPGTHSKIIRPKSPDELIYKKLRQHFQQLRASHSSLRIPAQRSETSSGQPPPTAPPADGPPVSASGPSPRPDGDPPTDAFLVHIVVAAGTTEEIRAIWPRRADQYYGTSHDLWAPYMHEPTQEEPDYSGRLPLAYHAGVVATVRDFKYRIADVAQLQHLTTWAEENNQFIILLVDVWSTFMPEFASIVHRYDVRATGSEPQRNDPVVVPWSRYDPSFSIDGRLFWERVSANLPHALERGDPDLLILASETPDEFKRRLAKALTVAKTRLFTTGRVFQEPPGPPPPSMPILGNP</sequence>
<dbReference type="NCBIfam" id="TIGR04276">
    <property type="entry name" value="FxsC_Cterm"/>
    <property type="match status" value="1"/>
</dbReference>
<evidence type="ECO:0000313" key="3">
    <source>
        <dbReference type="EMBL" id="MFC7244126.1"/>
    </source>
</evidence>
<organism evidence="3 4">
    <name type="scientific">Catellatospora aurea</name>
    <dbReference type="NCBI Taxonomy" id="1337874"/>
    <lineage>
        <taxon>Bacteria</taxon>
        <taxon>Bacillati</taxon>
        <taxon>Actinomycetota</taxon>
        <taxon>Actinomycetes</taxon>
        <taxon>Micromonosporales</taxon>
        <taxon>Micromonosporaceae</taxon>
        <taxon>Catellatospora</taxon>
    </lineage>
</organism>
<dbReference type="InterPro" id="IPR029058">
    <property type="entry name" value="AB_hydrolase_fold"/>
</dbReference>
<reference evidence="4" key="1">
    <citation type="journal article" date="2019" name="Int. J. Syst. Evol. Microbiol.">
        <title>The Global Catalogue of Microorganisms (GCM) 10K type strain sequencing project: providing services to taxonomists for standard genome sequencing and annotation.</title>
        <authorList>
            <consortium name="The Broad Institute Genomics Platform"/>
            <consortium name="The Broad Institute Genome Sequencing Center for Infectious Disease"/>
            <person name="Wu L."/>
            <person name="Ma J."/>
        </authorList>
    </citation>
    <scope>NUCLEOTIDE SEQUENCE [LARGE SCALE GENOMIC DNA]</scope>
    <source>
        <strain evidence="4">CGMCC 1.9106</strain>
    </source>
</reference>
<comment type="caution">
    <text evidence="3">The sequence shown here is derived from an EMBL/GenBank/DDBJ whole genome shotgun (WGS) entry which is preliminary data.</text>
</comment>
<feature type="region of interest" description="Disordered" evidence="1">
    <location>
        <begin position="233"/>
        <end position="279"/>
    </location>
</feature>
<dbReference type="InterPro" id="IPR026367">
    <property type="entry name" value="FxsC_C"/>
</dbReference>
<evidence type="ECO:0000256" key="1">
    <source>
        <dbReference type="SAM" id="MobiDB-lite"/>
    </source>
</evidence>
<dbReference type="InterPro" id="IPR000073">
    <property type="entry name" value="AB_hydrolase_1"/>
</dbReference>